<keyword evidence="2" id="KW-1185">Reference proteome</keyword>
<dbReference type="Proteomes" id="UP000593892">
    <property type="component" value="Chromosome"/>
</dbReference>
<dbReference type="RefSeq" id="WP_194448013.1">
    <property type="nucleotide sequence ID" value="NZ_CP063849.1"/>
</dbReference>
<dbReference type="AlphaFoldDB" id="A0A7S7NMK7"/>
<evidence type="ECO:0000313" key="1">
    <source>
        <dbReference type="EMBL" id="QOY86344.1"/>
    </source>
</evidence>
<name>A0A7S7NMK7_PALFE</name>
<proteinExistence type="predicted"/>
<protein>
    <submittedName>
        <fullName evidence="1">Uncharacterized protein</fullName>
    </submittedName>
</protein>
<reference evidence="1 2" key="1">
    <citation type="submission" date="2020-10" db="EMBL/GenBank/DDBJ databases">
        <title>Complete genome sequence of Paludibaculum fermentans P105T, a facultatively anaerobic acidobacterium capable of dissimilatory Fe(III) reduction.</title>
        <authorList>
            <person name="Dedysh S.N."/>
            <person name="Beletsky A.V."/>
            <person name="Kulichevskaya I.S."/>
            <person name="Mardanov A.V."/>
            <person name="Ravin N.V."/>
        </authorList>
    </citation>
    <scope>NUCLEOTIDE SEQUENCE [LARGE SCALE GENOMIC DNA]</scope>
    <source>
        <strain evidence="1 2">P105</strain>
    </source>
</reference>
<sequence length="185" mass="19577">MKSKLSRVFAGDRRVEEAAFGLLGQQVENDADLEAGAQVSDGAVEPAGDDQTHLRVRLGDAVANGLQELLGCVIREDQQSGPEVFIQIGRLGGHREREALASIGRAHDHLGVVGGFRRIVDGDHAPARDGLAEDEKPVCEVDPRVVALQAEIADAVAGIGIQGHFADGCAERGRGFGEDPRNQGE</sequence>
<dbReference type="EMBL" id="CP063849">
    <property type="protein sequence ID" value="QOY86344.1"/>
    <property type="molecule type" value="Genomic_DNA"/>
</dbReference>
<accession>A0A7S7NMK7</accession>
<organism evidence="1 2">
    <name type="scientific">Paludibaculum fermentans</name>
    <dbReference type="NCBI Taxonomy" id="1473598"/>
    <lineage>
        <taxon>Bacteria</taxon>
        <taxon>Pseudomonadati</taxon>
        <taxon>Acidobacteriota</taxon>
        <taxon>Terriglobia</taxon>
        <taxon>Bryobacterales</taxon>
        <taxon>Bryobacteraceae</taxon>
        <taxon>Paludibaculum</taxon>
    </lineage>
</organism>
<dbReference type="KEGG" id="pfer:IRI77_26535"/>
<gene>
    <name evidence="1" type="ORF">IRI77_26535</name>
</gene>
<evidence type="ECO:0000313" key="2">
    <source>
        <dbReference type="Proteomes" id="UP000593892"/>
    </source>
</evidence>